<evidence type="ECO:0000313" key="4">
    <source>
        <dbReference type="Proteomes" id="UP000682733"/>
    </source>
</evidence>
<comment type="caution">
    <text evidence="3">The sequence shown here is derived from an EMBL/GenBank/DDBJ whole genome shotgun (WGS) entry which is preliminary data.</text>
</comment>
<evidence type="ECO:0000256" key="1">
    <source>
        <dbReference type="SAM" id="Phobius"/>
    </source>
</evidence>
<dbReference type="Proteomes" id="UP000682733">
    <property type="component" value="Unassembled WGS sequence"/>
</dbReference>
<evidence type="ECO:0000313" key="2">
    <source>
        <dbReference type="EMBL" id="CAF1669397.1"/>
    </source>
</evidence>
<dbReference type="AlphaFoldDB" id="A0A8S2Y9E5"/>
<keyword evidence="1" id="KW-1133">Transmembrane helix</keyword>
<feature type="transmembrane region" description="Helical" evidence="1">
    <location>
        <begin position="6"/>
        <end position="28"/>
    </location>
</feature>
<evidence type="ECO:0000313" key="3">
    <source>
        <dbReference type="EMBL" id="CAF4540452.1"/>
    </source>
</evidence>
<sequence length="101" mass="12108">MNKNEVYQRILALNIVSLYTTYLSTFLFDKNLKMPENYTNYLQTSICLPDLSHNDPVIKQMIDVRTQVQERLRRSQISPKGKFIYQCSEECFWMFYFENCG</sequence>
<dbReference type="EMBL" id="CAJNOK010073737">
    <property type="protein sequence ID" value="CAF1669397.1"/>
    <property type="molecule type" value="Genomic_DNA"/>
</dbReference>
<keyword evidence="1" id="KW-0472">Membrane</keyword>
<keyword evidence="1" id="KW-0812">Transmembrane</keyword>
<reference evidence="3" key="1">
    <citation type="submission" date="2021-02" db="EMBL/GenBank/DDBJ databases">
        <authorList>
            <person name="Nowell W R."/>
        </authorList>
    </citation>
    <scope>NUCLEOTIDE SEQUENCE</scope>
</reference>
<protein>
    <submittedName>
        <fullName evidence="3">Uncharacterized protein</fullName>
    </submittedName>
</protein>
<dbReference type="Proteomes" id="UP000677228">
    <property type="component" value="Unassembled WGS sequence"/>
</dbReference>
<name>A0A8S2Y9E5_9BILA</name>
<proteinExistence type="predicted"/>
<accession>A0A8S2Y9E5</accession>
<organism evidence="3 4">
    <name type="scientific">Didymodactylos carnosus</name>
    <dbReference type="NCBI Taxonomy" id="1234261"/>
    <lineage>
        <taxon>Eukaryota</taxon>
        <taxon>Metazoa</taxon>
        <taxon>Spiralia</taxon>
        <taxon>Gnathifera</taxon>
        <taxon>Rotifera</taxon>
        <taxon>Eurotatoria</taxon>
        <taxon>Bdelloidea</taxon>
        <taxon>Philodinida</taxon>
        <taxon>Philodinidae</taxon>
        <taxon>Didymodactylos</taxon>
    </lineage>
</organism>
<dbReference type="EMBL" id="CAJOBA010106828">
    <property type="protein sequence ID" value="CAF4540452.1"/>
    <property type="molecule type" value="Genomic_DNA"/>
</dbReference>
<gene>
    <name evidence="2" type="ORF">OVA965_LOCUS45650</name>
    <name evidence="3" type="ORF">TMI583_LOCUS49337</name>
</gene>